<evidence type="ECO:0000256" key="1">
    <source>
        <dbReference type="ARBA" id="ARBA00004141"/>
    </source>
</evidence>
<keyword evidence="5 6" id="KW-0472">Membrane</keyword>
<dbReference type="PANTHER" id="PTHR30477:SF13">
    <property type="entry name" value="IRON TRANSPORT SYSTEM MEMBRANE PROTEIN HI_0360-RELATED"/>
    <property type="match status" value="1"/>
</dbReference>
<feature type="non-terminal residue" evidence="7">
    <location>
        <position position="1"/>
    </location>
</feature>
<dbReference type="GO" id="GO:0043190">
    <property type="term" value="C:ATP-binding cassette (ABC) transporter complex"/>
    <property type="evidence" value="ECO:0007669"/>
    <property type="project" value="InterPro"/>
</dbReference>
<gene>
    <name evidence="7" type="ORF">METZ01_LOCUS36341</name>
</gene>
<dbReference type="AlphaFoldDB" id="A0A381R0T8"/>
<dbReference type="Gene3D" id="1.10.3470.10">
    <property type="entry name" value="ABC transporter involved in vitamin B12 uptake, BtuC"/>
    <property type="match status" value="1"/>
</dbReference>
<dbReference type="EMBL" id="UINC01001552">
    <property type="protein sequence ID" value="SUZ83487.1"/>
    <property type="molecule type" value="Genomic_DNA"/>
</dbReference>
<organism evidence="7">
    <name type="scientific">marine metagenome</name>
    <dbReference type="NCBI Taxonomy" id="408172"/>
    <lineage>
        <taxon>unclassified sequences</taxon>
        <taxon>metagenomes</taxon>
        <taxon>ecological metagenomes</taxon>
    </lineage>
</organism>
<evidence type="ECO:0000256" key="2">
    <source>
        <dbReference type="ARBA" id="ARBA00008034"/>
    </source>
</evidence>
<comment type="similarity">
    <text evidence="2">Belongs to the ABC-3 integral membrane protein family.</text>
</comment>
<accession>A0A381R0T8</accession>
<evidence type="ECO:0000256" key="4">
    <source>
        <dbReference type="ARBA" id="ARBA00022989"/>
    </source>
</evidence>
<evidence type="ECO:0000256" key="5">
    <source>
        <dbReference type="ARBA" id="ARBA00023136"/>
    </source>
</evidence>
<feature type="transmembrane region" description="Helical" evidence="6">
    <location>
        <begin position="235"/>
        <end position="257"/>
    </location>
</feature>
<dbReference type="PANTHER" id="PTHR30477">
    <property type="entry name" value="ABC-TRANSPORTER METAL-BINDING PROTEIN"/>
    <property type="match status" value="1"/>
</dbReference>
<dbReference type="Pfam" id="PF00950">
    <property type="entry name" value="ABC-3"/>
    <property type="match status" value="1"/>
</dbReference>
<feature type="transmembrane region" description="Helical" evidence="6">
    <location>
        <begin position="106"/>
        <end position="127"/>
    </location>
</feature>
<dbReference type="GO" id="GO:0010043">
    <property type="term" value="P:response to zinc ion"/>
    <property type="evidence" value="ECO:0007669"/>
    <property type="project" value="TreeGrafter"/>
</dbReference>
<dbReference type="GO" id="GO:0055085">
    <property type="term" value="P:transmembrane transport"/>
    <property type="evidence" value="ECO:0007669"/>
    <property type="project" value="InterPro"/>
</dbReference>
<feature type="transmembrane region" description="Helical" evidence="6">
    <location>
        <begin position="211"/>
        <end position="228"/>
    </location>
</feature>
<keyword evidence="4 6" id="KW-1133">Transmembrane helix</keyword>
<dbReference type="InterPro" id="IPR001626">
    <property type="entry name" value="ABC_TroCD"/>
</dbReference>
<keyword evidence="3 6" id="KW-0812">Transmembrane</keyword>
<protein>
    <submittedName>
        <fullName evidence="7">Uncharacterized protein</fullName>
    </submittedName>
</protein>
<comment type="subcellular location">
    <subcellularLocation>
        <location evidence="1">Membrane</location>
        <topology evidence="1">Multi-pass membrane protein</topology>
    </subcellularLocation>
</comment>
<sequence length="305" mass="31145">VAASMEFLTDPIAWWIEPFTGDPGFQRAVLAALLTVVATSVVGTWVVLRGNTYLAEALGHGVLPGVAIASLLGGDLMVGALVAAVVMVLGVRGVQRRSPLPGESAIGLLLVAMLALTVVLVAASDGIDEHQLEEFLFGSLLDTTGTALLRQVVVVALVAAMALVFHRPLLALTFDDVQAQLLGLRPRATEIAFLVLVALSVTASFEAVGGLLVFAFLVAPPATAALLVRRVPAIMATSVAVGSGSVLVGALLSHHLLGEVDHAHTGVGPDVGSPEALAMGASMAVVAVVAFLAVVLVRGAPDDRS</sequence>
<name>A0A381R0T8_9ZZZZ</name>
<reference evidence="7" key="1">
    <citation type="submission" date="2018-05" db="EMBL/GenBank/DDBJ databases">
        <authorList>
            <person name="Lanie J.A."/>
            <person name="Ng W.-L."/>
            <person name="Kazmierczak K.M."/>
            <person name="Andrzejewski T.M."/>
            <person name="Davidsen T.M."/>
            <person name="Wayne K.J."/>
            <person name="Tettelin H."/>
            <person name="Glass J.I."/>
            <person name="Rusch D."/>
            <person name="Podicherti R."/>
            <person name="Tsui H.-C.T."/>
            <person name="Winkler M.E."/>
        </authorList>
    </citation>
    <scope>NUCLEOTIDE SEQUENCE</scope>
</reference>
<feature type="transmembrane region" description="Helical" evidence="6">
    <location>
        <begin position="68"/>
        <end position="94"/>
    </location>
</feature>
<dbReference type="InterPro" id="IPR037294">
    <property type="entry name" value="ABC_BtuC-like"/>
</dbReference>
<evidence type="ECO:0000313" key="7">
    <source>
        <dbReference type="EMBL" id="SUZ83487.1"/>
    </source>
</evidence>
<feature type="transmembrane region" description="Helical" evidence="6">
    <location>
        <begin position="147"/>
        <end position="166"/>
    </location>
</feature>
<feature type="transmembrane region" description="Helical" evidence="6">
    <location>
        <begin position="28"/>
        <end position="48"/>
    </location>
</feature>
<evidence type="ECO:0000256" key="3">
    <source>
        <dbReference type="ARBA" id="ARBA00022692"/>
    </source>
</evidence>
<feature type="transmembrane region" description="Helical" evidence="6">
    <location>
        <begin position="187"/>
        <end position="205"/>
    </location>
</feature>
<evidence type="ECO:0000256" key="6">
    <source>
        <dbReference type="SAM" id="Phobius"/>
    </source>
</evidence>
<dbReference type="SUPFAM" id="SSF81345">
    <property type="entry name" value="ABC transporter involved in vitamin B12 uptake, BtuC"/>
    <property type="match status" value="1"/>
</dbReference>
<proteinExistence type="inferred from homology"/>
<feature type="transmembrane region" description="Helical" evidence="6">
    <location>
        <begin position="277"/>
        <end position="297"/>
    </location>
</feature>